<keyword evidence="6" id="KW-0862">Zinc</keyword>
<feature type="compositionally biased region" description="Acidic residues" evidence="7">
    <location>
        <begin position="350"/>
        <end position="359"/>
    </location>
</feature>
<keyword evidence="6" id="KW-0863">Zinc-finger</keyword>
<organism evidence="10 11">
    <name type="scientific">Lentinula lateritia</name>
    <dbReference type="NCBI Taxonomy" id="40482"/>
    <lineage>
        <taxon>Eukaryota</taxon>
        <taxon>Fungi</taxon>
        <taxon>Dikarya</taxon>
        <taxon>Basidiomycota</taxon>
        <taxon>Agaricomycotina</taxon>
        <taxon>Agaricomycetes</taxon>
        <taxon>Agaricomycetidae</taxon>
        <taxon>Agaricales</taxon>
        <taxon>Marasmiineae</taxon>
        <taxon>Omphalotaceae</taxon>
        <taxon>Lentinula</taxon>
    </lineage>
</organism>
<reference evidence="10" key="1">
    <citation type="submission" date="2022-08" db="EMBL/GenBank/DDBJ databases">
        <title>A Global Phylogenomic Analysis of the Shiitake Genus Lentinula.</title>
        <authorList>
            <consortium name="DOE Joint Genome Institute"/>
            <person name="Sierra-Patev S."/>
            <person name="Min B."/>
            <person name="Naranjo-Ortiz M."/>
            <person name="Looney B."/>
            <person name="Konkel Z."/>
            <person name="Slot J.C."/>
            <person name="Sakamoto Y."/>
            <person name="Steenwyk J.L."/>
            <person name="Rokas A."/>
            <person name="Carro J."/>
            <person name="Camarero S."/>
            <person name="Ferreira P."/>
            <person name="Molpeceres G."/>
            <person name="Ruiz-Duenas F.J."/>
            <person name="Serrano A."/>
            <person name="Henrissat B."/>
            <person name="Drula E."/>
            <person name="Hughes K.W."/>
            <person name="Mata J.L."/>
            <person name="Ishikawa N.K."/>
            <person name="Vargas-Isla R."/>
            <person name="Ushijima S."/>
            <person name="Smith C.A."/>
            <person name="Ahrendt S."/>
            <person name="Andreopoulos W."/>
            <person name="He G."/>
            <person name="Labutti K."/>
            <person name="Lipzen A."/>
            <person name="Ng V."/>
            <person name="Riley R."/>
            <person name="Sandor L."/>
            <person name="Barry K."/>
            <person name="Martinez A.T."/>
            <person name="Xiao Y."/>
            <person name="Gibbons J.G."/>
            <person name="Terashima K."/>
            <person name="Grigoriev I.V."/>
            <person name="Hibbett D.S."/>
        </authorList>
    </citation>
    <scope>NUCLEOTIDE SEQUENCE</scope>
    <source>
        <strain evidence="10">RHP3577 ss4</strain>
    </source>
</reference>
<dbReference type="CDD" id="cd07896">
    <property type="entry name" value="Adenylation_kDNA_ligase_like"/>
    <property type="match status" value="1"/>
</dbReference>
<dbReference type="PANTHER" id="PTHR47810">
    <property type="entry name" value="DNA LIGASE"/>
    <property type="match status" value="1"/>
</dbReference>
<feature type="compositionally biased region" description="Basic residues" evidence="7">
    <location>
        <begin position="266"/>
        <end position="285"/>
    </location>
</feature>
<feature type="region of interest" description="Disordered" evidence="7">
    <location>
        <begin position="500"/>
        <end position="530"/>
    </location>
</feature>
<dbReference type="InterPro" id="IPR016059">
    <property type="entry name" value="DNA_ligase_ATP-dep_CS"/>
</dbReference>
<dbReference type="InterPro" id="IPR029319">
    <property type="entry name" value="DNA_ligase_OB"/>
</dbReference>
<dbReference type="Gene3D" id="3.30.1490.70">
    <property type="match status" value="1"/>
</dbReference>
<feature type="domain" description="SWIM-type" evidence="9">
    <location>
        <begin position="449"/>
        <end position="489"/>
    </location>
</feature>
<feature type="compositionally biased region" description="Basic residues" evidence="7">
    <location>
        <begin position="375"/>
        <end position="385"/>
    </location>
</feature>
<dbReference type="PROSITE" id="PS00333">
    <property type="entry name" value="DNA_LIGASE_A2"/>
    <property type="match status" value="1"/>
</dbReference>
<feature type="compositionally biased region" description="Basic and acidic residues" evidence="7">
    <location>
        <begin position="791"/>
        <end position="818"/>
    </location>
</feature>
<feature type="domain" description="ATP-dependent DNA ligase family profile" evidence="8">
    <location>
        <begin position="626"/>
        <end position="738"/>
    </location>
</feature>
<evidence type="ECO:0000256" key="7">
    <source>
        <dbReference type="SAM" id="MobiDB-lite"/>
    </source>
</evidence>
<evidence type="ECO:0000313" key="10">
    <source>
        <dbReference type="EMBL" id="KAJ4476256.1"/>
    </source>
</evidence>
<dbReference type="Pfam" id="PF01068">
    <property type="entry name" value="DNA_ligase_A_M"/>
    <property type="match status" value="1"/>
</dbReference>
<keyword evidence="6" id="KW-0479">Metal-binding</keyword>
<feature type="domain" description="SWIM-type" evidence="9">
    <location>
        <begin position="48"/>
        <end position="88"/>
    </location>
</feature>
<protein>
    <recommendedName>
        <fullName evidence="12">SWIM-type domain-containing protein</fullName>
    </recommendedName>
</protein>
<dbReference type="PANTHER" id="PTHR47810:SF1">
    <property type="entry name" value="DNA LIGASE B"/>
    <property type="match status" value="1"/>
</dbReference>
<dbReference type="EMBL" id="JANVFT010000071">
    <property type="protein sequence ID" value="KAJ4476256.1"/>
    <property type="molecule type" value="Genomic_DNA"/>
</dbReference>
<feature type="compositionally biased region" description="Basic residues" evidence="7">
    <location>
        <begin position="181"/>
        <end position="192"/>
    </location>
</feature>
<dbReference type="Gene3D" id="3.30.470.30">
    <property type="entry name" value="DNA ligase/mRNA capping enzyme"/>
    <property type="match status" value="1"/>
</dbReference>
<keyword evidence="4" id="KW-0227">DNA damage</keyword>
<dbReference type="CDD" id="cd08041">
    <property type="entry name" value="OBF_kDNA_ligase_like"/>
    <property type="match status" value="1"/>
</dbReference>
<evidence type="ECO:0000256" key="6">
    <source>
        <dbReference type="PROSITE-ProRule" id="PRU00325"/>
    </source>
</evidence>
<keyword evidence="2" id="KW-0436">Ligase</keyword>
<sequence length="818" mass="90334">MISVPSTFTSTIIMVNDKLAEFNGIKPNFTLEEGEEKVIRPKFIALTFTVKRNSEHFYCTCPAWRNQIGTPVNARSCKHLISLLGEQYEEARLEYMNPGGPPLKGLPVRRPRAQNSQNHSIRKSPSNPSPDSSGSHNKVLGATSTSKSTKPISVPSSKPFSTSAAPQNAKPLSSNLLKVKVQAKKREKRGKKRNDDDDDSMDVDDDENNMDDIGDLDDDVDMDEDENDDVKPTKQSVVPAKRPVKRAKEDPDLEGDEEEAENSPIKRPKTRSSSHKGKSPVKKPNKVNESISETEDDSDSTSEKNNKKSILVKGKGKKISNQKPAPPKAKAPAKATSKPSSRKRTRKDESETDNDDANDSDNQADRKTPSTSKKLAPKGKPASKRQKVEEEEGDEPEDNDEGDDEEEEEEDDDDDGGDELASIKGIKPNVLMEDGEEMEVQSQTSSSTYKVKRTWDHYYCTCPAWRNQPSVPVNARSCKHLISLLGEKYEAARIKLKNPDGAALRAPKSKKKSSKKGKNTGDDDDNGDSSKTDVAVLLANSWDVDKGPDPTGWWVSEKLDGVRTFYDGKRMYSRLGNPFTPPQWFLDKLPKDVTLDGELFGGRGEFQNTVSIVKTMNSPHWKGITFHIFDIPSLSTQPFEARLEHLKKLFAPGTGSYASDKVIVVEQEKAKSRKHVLDKLKEIESLGGEGLMLRKPGSLYEGKRSSTLLKIKSFYDAEAVVTGYKPGKGRNAGVTGALKCQMASGKTFDVGSGLNDKQRKSPPKIGSIIVYRFQELTKDGVPRFPTYLGEAADKTEPKDAVVPDHRKAGAKKSDAPSE</sequence>
<evidence type="ECO:0000259" key="8">
    <source>
        <dbReference type="PROSITE" id="PS50160"/>
    </source>
</evidence>
<comment type="cofactor">
    <cofactor evidence="1">
        <name>a divalent metal cation</name>
        <dbReference type="ChEBI" id="CHEBI:60240"/>
    </cofactor>
</comment>
<dbReference type="Proteomes" id="UP001150217">
    <property type="component" value="Unassembled WGS sequence"/>
</dbReference>
<dbReference type="InterPro" id="IPR012310">
    <property type="entry name" value="DNA_ligase_ATP-dep_cent"/>
</dbReference>
<evidence type="ECO:0000259" key="9">
    <source>
        <dbReference type="PROSITE" id="PS50966"/>
    </source>
</evidence>
<name>A0ABQ8V645_9AGAR</name>
<dbReference type="PROSITE" id="PS50966">
    <property type="entry name" value="ZF_SWIM"/>
    <property type="match status" value="2"/>
</dbReference>
<feature type="compositionally biased region" description="Low complexity" evidence="7">
    <location>
        <begin position="124"/>
        <end position="135"/>
    </location>
</feature>
<feature type="compositionally biased region" description="Acidic residues" evidence="7">
    <location>
        <begin position="196"/>
        <end position="228"/>
    </location>
</feature>
<feature type="compositionally biased region" description="Basic residues" evidence="7">
    <location>
        <begin position="507"/>
        <end position="518"/>
    </location>
</feature>
<evidence type="ECO:0000256" key="1">
    <source>
        <dbReference type="ARBA" id="ARBA00001968"/>
    </source>
</evidence>
<feature type="compositionally biased region" description="Polar residues" evidence="7">
    <location>
        <begin position="142"/>
        <end position="176"/>
    </location>
</feature>
<evidence type="ECO:0000256" key="2">
    <source>
        <dbReference type="ARBA" id="ARBA00022598"/>
    </source>
</evidence>
<evidence type="ECO:0008006" key="12">
    <source>
        <dbReference type="Google" id="ProtNLM"/>
    </source>
</evidence>
<dbReference type="Gene3D" id="2.40.50.140">
    <property type="entry name" value="Nucleic acid-binding proteins"/>
    <property type="match status" value="1"/>
</dbReference>
<feature type="compositionally biased region" description="Low complexity" evidence="7">
    <location>
        <begin position="330"/>
        <end position="339"/>
    </location>
</feature>
<feature type="region of interest" description="Disordered" evidence="7">
    <location>
        <begin position="786"/>
        <end position="818"/>
    </location>
</feature>
<accession>A0ABQ8V645</accession>
<dbReference type="PROSITE" id="PS50160">
    <property type="entry name" value="DNA_LIGASE_A3"/>
    <property type="match status" value="1"/>
</dbReference>
<feature type="region of interest" description="Disordered" evidence="7">
    <location>
        <begin position="95"/>
        <end position="448"/>
    </location>
</feature>
<dbReference type="Pfam" id="PF14743">
    <property type="entry name" value="DNA_ligase_OB_2"/>
    <property type="match status" value="1"/>
</dbReference>
<keyword evidence="5" id="KW-0234">DNA repair</keyword>
<dbReference type="SUPFAM" id="SSF50249">
    <property type="entry name" value="Nucleic acid-binding proteins"/>
    <property type="match status" value="1"/>
</dbReference>
<keyword evidence="3" id="KW-0235">DNA replication</keyword>
<evidence type="ECO:0000256" key="3">
    <source>
        <dbReference type="ARBA" id="ARBA00022705"/>
    </source>
</evidence>
<evidence type="ECO:0000256" key="4">
    <source>
        <dbReference type="ARBA" id="ARBA00022763"/>
    </source>
</evidence>
<evidence type="ECO:0000256" key="5">
    <source>
        <dbReference type="ARBA" id="ARBA00023204"/>
    </source>
</evidence>
<evidence type="ECO:0000313" key="11">
    <source>
        <dbReference type="Proteomes" id="UP001150217"/>
    </source>
</evidence>
<feature type="compositionally biased region" description="Acidic residues" evidence="7">
    <location>
        <begin position="251"/>
        <end position="261"/>
    </location>
</feature>
<dbReference type="InterPro" id="IPR050326">
    <property type="entry name" value="NAD_dep_DNA_ligaseB"/>
</dbReference>
<dbReference type="InterPro" id="IPR007527">
    <property type="entry name" value="Znf_SWIM"/>
</dbReference>
<feature type="compositionally biased region" description="Acidic residues" evidence="7">
    <location>
        <begin position="389"/>
        <end position="418"/>
    </location>
</feature>
<keyword evidence="11" id="KW-1185">Reference proteome</keyword>
<dbReference type="SUPFAM" id="SSF56091">
    <property type="entry name" value="DNA ligase/mRNA capping enzyme, catalytic domain"/>
    <property type="match status" value="1"/>
</dbReference>
<comment type="caution">
    <text evidence="10">The sequence shown here is derived from an EMBL/GenBank/DDBJ whole genome shotgun (WGS) entry which is preliminary data.</text>
</comment>
<dbReference type="InterPro" id="IPR012340">
    <property type="entry name" value="NA-bd_OB-fold"/>
</dbReference>
<dbReference type="NCBIfam" id="NF006592">
    <property type="entry name" value="PRK09125.1"/>
    <property type="match status" value="1"/>
</dbReference>
<proteinExistence type="predicted"/>
<gene>
    <name evidence="10" type="ORF">C8R41DRAFT_846161</name>
</gene>